<dbReference type="Proteomes" id="UP001165667">
    <property type="component" value="Unassembled WGS sequence"/>
</dbReference>
<gene>
    <name evidence="1" type="ORF">M8523_02915</name>
</gene>
<accession>A0AA41YRR5</accession>
<comment type="caution">
    <text evidence="1">The sequence shown here is derived from an EMBL/GenBank/DDBJ whole genome shotgun (WGS) entry which is preliminary data.</text>
</comment>
<keyword evidence="2" id="KW-1185">Reference proteome</keyword>
<dbReference type="RefSeq" id="WP_282583304.1">
    <property type="nucleotide sequence ID" value="NZ_JAMOIM010000001.1"/>
</dbReference>
<evidence type="ECO:0000313" key="2">
    <source>
        <dbReference type="Proteomes" id="UP001165667"/>
    </source>
</evidence>
<dbReference type="EMBL" id="JAMOIM010000001">
    <property type="protein sequence ID" value="MCW6506969.1"/>
    <property type="molecule type" value="Genomic_DNA"/>
</dbReference>
<name>A0AA41YRR5_9HYPH</name>
<dbReference type="AlphaFoldDB" id="A0AA41YRR5"/>
<evidence type="ECO:0000313" key="1">
    <source>
        <dbReference type="EMBL" id="MCW6506969.1"/>
    </source>
</evidence>
<proteinExistence type="predicted"/>
<organism evidence="1 2">
    <name type="scientific">Lichenifustis flavocetrariae</name>
    <dbReference type="NCBI Taxonomy" id="2949735"/>
    <lineage>
        <taxon>Bacteria</taxon>
        <taxon>Pseudomonadati</taxon>
        <taxon>Pseudomonadota</taxon>
        <taxon>Alphaproteobacteria</taxon>
        <taxon>Hyphomicrobiales</taxon>
        <taxon>Lichenihabitantaceae</taxon>
        <taxon>Lichenifustis</taxon>
    </lineage>
</organism>
<reference evidence="1" key="1">
    <citation type="submission" date="2022-05" db="EMBL/GenBank/DDBJ databases">
        <authorList>
            <person name="Pankratov T."/>
        </authorList>
    </citation>
    <scope>NUCLEOTIDE SEQUENCE</scope>
    <source>
        <strain evidence="1">BP6-180914</strain>
    </source>
</reference>
<protein>
    <submittedName>
        <fullName evidence="1">Uncharacterized protein</fullName>
    </submittedName>
</protein>
<sequence>MSEDVPALFPETKSVFEMRKQKEQAYEWPLAAALIWIVWRNIHLANTEWAAYCEAGTLTWGAADLSTAACPPAEAESVLHEGLRTGDIRAYGQRLEDPDPVAILPHQWAVLFLENSIPQAPDGFYSVLVQAADVKRLMKDNPGARSAFMPVDRDPGLKKMGRPAVYDWPAAAGFAAKYMLDNHPLSVADLTLVLHGWFEKRGKAPDRRDVERFASQALAE</sequence>